<evidence type="ECO:0000256" key="1">
    <source>
        <dbReference type="SAM" id="Phobius"/>
    </source>
</evidence>
<dbReference type="PANTHER" id="PTHR35519">
    <property type="entry name" value="MEMBRANE PROTEINS"/>
    <property type="match status" value="1"/>
</dbReference>
<accession>A0ABY7LV31</accession>
<keyword evidence="1" id="KW-1133">Transmembrane helix</keyword>
<evidence type="ECO:0000313" key="2">
    <source>
        <dbReference type="EMBL" id="WBA43366.1"/>
    </source>
</evidence>
<keyword evidence="1" id="KW-0472">Membrane</keyword>
<keyword evidence="3" id="KW-1185">Reference proteome</keyword>
<keyword evidence="1" id="KW-0812">Transmembrane</keyword>
<feature type="transmembrane region" description="Helical" evidence="1">
    <location>
        <begin position="137"/>
        <end position="164"/>
    </location>
</feature>
<dbReference type="EMBL" id="CP114767">
    <property type="protein sequence ID" value="WBA43366.1"/>
    <property type="molecule type" value="Genomic_DNA"/>
</dbReference>
<dbReference type="Pfam" id="PF13430">
    <property type="entry name" value="DUF4112"/>
    <property type="match status" value="1"/>
</dbReference>
<gene>
    <name evidence="2" type="ORF">O3303_07310</name>
</gene>
<feature type="transmembrane region" description="Helical" evidence="1">
    <location>
        <begin position="51"/>
        <end position="75"/>
    </location>
</feature>
<dbReference type="RefSeq" id="WP_269561405.1">
    <property type="nucleotide sequence ID" value="NZ_CP114767.1"/>
</dbReference>
<name>A0ABY7LV31_9BACT</name>
<organism evidence="2 3">
    <name type="scientific">Hymenobacter canadensis</name>
    <dbReference type="NCBI Taxonomy" id="2999067"/>
    <lineage>
        <taxon>Bacteria</taxon>
        <taxon>Pseudomonadati</taxon>
        <taxon>Bacteroidota</taxon>
        <taxon>Cytophagia</taxon>
        <taxon>Cytophagales</taxon>
        <taxon>Hymenobacteraceae</taxon>
        <taxon>Hymenobacter</taxon>
    </lineage>
</organism>
<feature type="transmembrane region" description="Helical" evidence="1">
    <location>
        <begin position="87"/>
        <end position="111"/>
    </location>
</feature>
<reference evidence="2 3" key="1">
    <citation type="submission" date="2022-12" db="EMBL/GenBank/DDBJ databases">
        <title>Hymenobacter canadensis sp. nov. isolated from lake water of the Cambridge Bay, Canada.</title>
        <authorList>
            <person name="Kim W.H."/>
            <person name="Lee Y.M."/>
        </authorList>
    </citation>
    <scope>NUCLEOTIDE SEQUENCE [LARGE SCALE GENOMIC DNA]</scope>
    <source>
        <strain evidence="2 3">PAMC 29467</strain>
    </source>
</reference>
<sequence length="173" mass="19106">MTSSRYSPARPAATTPFDQDERLRWVERISHLLDSQFSVPGTKWRFGLDPLMSFIPIVGGIPSLAVSGVLILTMMRHGASGAVVVRMVLNVLLDTLVGAIPILGTIFDFAYKANDRNVRLLRAHYQEGKHQGSGKGLLLVALLGLLAIFGLIIWGLWAAGVWLWHFGESQQWV</sequence>
<protein>
    <submittedName>
        <fullName evidence="2">DUF4112 domain-containing protein</fullName>
    </submittedName>
</protein>
<dbReference type="Proteomes" id="UP001211005">
    <property type="component" value="Chromosome"/>
</dbReference>
<evidence type="ECO:0000313" key="3">
    <source>
        <dbReference type="Proteomes" id="UP001211005"/>
    </source>
</evidence>
<dbReference type="PANTHER" id="PTHR35519:SF2">
    <property type="entry name" value="PH DOMAIN PROTEIN"/>
    <property type="match status" value="1"/>
</dbReference>
<dbReference type="InterPro" id="IPR025187">
    <property type="entry name" value="DUF4112"/>
</dbReference>
<proteinExistence type="predicted"/>